<dbReference type="Gene3D" id="2.50.20.10">
    <property type="entry name" value="Lipoprotein localisation LolA/LolB/LppX"/>
    <property type="match status" value="1"/>
</dbReference>
<protein>
    <recommendedName>
        <fullName evidence="4">Outer-membrane lipoprotein LolB</fullName>
    </recommendedName>
</protein>
<dbReference type="Pfam" id="PF03550">
    <property type="entry name" value="LolB"/>
    <property type="match status" value="1"/>
</dbReference>
<evidence type="ECO:0000256" key="4">
    <source>
        <dbReference type="ARBA" id="ARBA00016202"/>
    </source>
</evidence>
<evidence type="ECO:0000313" key="14">
    <source>
        <dbReference type="Proteomes" id="UP000242999"/>
    </source>
</evidence>
<evidence type="ECO:0000256" key="5">
    <source>
        <dbReference type="ARBA" id="ARBA00022448"/>
    </source>
</evidence>
<sequence>MCVALALLGLTGCAHQSQNLPEVAHLPANQAVVTELNAWTLQAKLGLVADQERLSMQVLWQQETKDTYQLTFIAPLGQGQAQLTAGPAWVRWQDSQGYRAQATSAQALLKQELGWDLPLPALHWWIRGLLTPNLPQAHLTYHPQGDLKQAQQGDWLLEWPTYTQVNAEYRLPRKVRLTHQQRPLSATWVIYGWTLPKVTSSP</sequence>
<evidence type="ECO:0000256" key="8">
    <source>
        <dbReference type="ARBA" id="ARBA00023136"/>
    </source>
</evidence>
<dbReference type="STRING" id="64971.SAMN05421831_10563"/>
<dbReference type="Proteomes" id="UP000242999">
    <property type="component" value="Unassembled WGS sequence"/>
</dbReference>
<evidence type="ECO:0000256" key="11">
    <source>
        <dbReference type="ARBA" id="ARBA00023237"/>
    </source>
</evidence>
<keyword evidence="7" id="KW-0653">Protein transport</keyword>
<comment type="similarity">
    <text evidence="2">Belongs to the LolB family.</text>
</comment>
<reference evidence="14" key="1">
    <citation type="submission" date="2016-10" db="EMBL/GenBank/DDBJ databases">
        <authorList>
            <person name="Varghese N."/>
            <person name="Submissions S."/>
        </authorList>
    </citation>
    <scope>NUCLEOTIDE SEQUENCE [LARGE SCALE GENOMIC DNA]</scope>
    <source>
        <strain evidence="14">DSM 7165</strain>
    </source>
</reference>
<evidence type="ECO:0000256" key="12">
    <source>
        <dbReference type="ARBA" id="ARBA00023288"/>
    </source>
</evidence>
<keyword evidence="14" id="KW-1185">Reference proteome</keyword>
<dbReference type="NCBIfam" id="TIGR00548">
    <property type="entry name" value="lolB"/>
    <property type="match status" value="1"/>
</dbReference>
<dbReference type="SUPFAM" id="SSF89392">
    <property type="entry name" value="Prokaryotic lipoproteins and lipoprotein localization factors"/>
    <property type="match status" value="1"/>
</dbReference>
<accession>A0A1H6S5W9</accession>
<comment type="subunit">
    <text evidence="3">Monomer.</text>
</comment>
<evidence type="ECO:0000256" key="9">
    <source>
        <dbReference type="ARBA" id="ARBA00023139"/>
    </source>
</evidence>
<proteinExistence type="inferred from homology"/>
<dbReference type="GO" id="GO:0015031">
    <property type="term" value="P:protein transport"/>
    <property type="evidence" value="ECO:0007669"/>
    <property type="project" value="UniProtKB-KW"/>
</dbReference>
<keyword evidence="8" id="KW-0472">Membrane</keyword>
<dbReference type="InterPro" id="IPR004565">
    <property type="entry name" value="OM_lipoprot_LolB"/>
</dbReference>
<gene>
    <name evidence="13" type="ORF">SAMN05421831_10563</name>
</gene>
<evidence type="ECO:0000256" key="6">
    <source>
        <dbReference type="ARBA" id="ARBA00022729"/>
    </source>
</evidence>
<name>A0A1H6S5W9_9GAMM</name>
<evidence type="ECO:0000256" key="3">
    <source>
        <dbReference type="ARBA" id="ARBA00011245"/>
    </source>
</evidence>
<evidence type="ECO:0000256" key="7">
    <source>
        <dbReference type="ARBA" id="ARBA00022927"/>
    </source>
</evidence>
<comment type="subcellular location">
    <subcellularLocation>
        <location evidence="1">Cell outer membrane</location>
        <topology evidence="1">Lipid-anchor</topology>
    </subcellularLocation>
</comment>
<organism evidence="13 14">
    <name type="scientific">Allopseudospirillum japonicum</name>
    <dbReference type="NCBI Taxonomy" id="64971"/>
    <lineage>
        <taxon>Bacteria</taxon>
        <taxon>Pseudomonadati</taxon>
        <taxon>Pseudomonadota</taxon>
        <taxon>Gammaproteobacteria</taxon>
        <taxon>Oceanospirillales</taxon>
        <taxon>Oceanospirillaceae</taxon>
        <taxon>Allopseudospirillum</taxon>
    </lineage>
</organism>
<dbReference type="CDD" id="cd16326">
    <property type="entry name" value="LolB"/>
    <property type="match status" value="1"/>
</dbReference>
<evidence type="ECO:0000256" key="10">
    <source>
        <dbReference type="ARBA" id="ARBA00023186"/>
    </source>
</evidence>
<dbReference type="GO" id="GO:0009279">
    <property type="term" value="C:cell outer membrane"/>
    <property type="evidence" value="ECO:0007669"/>
    <property type="project" value="UniProtKB-SubCell"/>
</dbReference>
<evidence type="ECO:0000256" key="2">
    <source>
        <dbReference type="ARBA" id="ARBA00009696"/>
    </source>
</evidence>
<dbReference type="EMBL" id="FNYH01000005">
    <property type="protein sequence ID" value="SEI60197.1"/>
    <property type="molecule type" value="Genomic_DNA"/>
</dbReference>
<dbReference type="InterPro" id="IPR029046">
    <property type="entry name" value="LolA/LolB/LppX"/>
</dbReference>
<keyword evidence="6" id="KW-0732">Signal</keyword>
<keyword evidence="12 13" id="KW-0449">Lipoprotein</keyword>
<evidence type="ECO:0000256" key="1">
    <source>
        <dbReference type="ARBA" id="ARBA00004459"/>
    </source>
</evidence>
<keyword evidence="5" id="KW-0813">Transport</keyword>
<dbReference type="AlphaFoldDB" id="A0A1H6S5W9"/>
<keyword evidence="9" id="KW-0564">Palmitate</keyword>
<keyword evidence="11" id="KW-0998">Cell outer membrane</keyword>
<evidence type="ECO:0000313" key="13">
    <source>
        <dbReference type="EMBL" id="SEI60197.1"/>
    </source>
</evidence>
<keyword evidence="10" id="KW-0143">Chaperone</keyword>